<feature type="transmembrane region" description="Helical" evidence="1">
    <location>
        <begin position="20"/>
        <end position="42"/>
    </location>
</feature>
<feature type="transmembrane region" description="Helical" evidence="1">
    <location>
        <begin position="94"/>
        <end position="115"/>
    </location>
</feature>
<dbReference type="Pfam" id="PF02517">
    <property type="entry name" value="Rce1-like"/>
    <property type="match status" value="1"/>
</dbReference>
<evidence type="ECO:0000259" key="2">
    <source>
        <dbReference type="Pfam" id="PF02517"/>
    </source>
</evidence>
<feature type="transmembrane region" description="Helical" evidence="1">
    <location>
        <begin position="167"/>
        <end position="183"/>
    </location>
</feature>
<sequence>MWTPCREFRFLTNLSLPIVIAAPSIYLVICALAGALVAYPMHLVFADAVDFQALVYKTAEIFMALSLIPIGQRLGMGKVDIALVGPFRLLLSQVLRGFGWGALMMGIHVLVLVLLDVRVLNPEKLQLARIISLSCKGVLIGLAIASLEEPIFRGFLLGFFLRKTNRVNAVLVSSCYFAGLHFLSTDMRPEFAEVHWDTGFVIVMDAFSHLFRIHFDSFVALFAAGAFLACVRLYFPQSGLSYCIGIHAGWVFIIKATNPLTIRSIVSPLQNIVSGFDGNIGYLSASWTTVLIILLLIKMNRIQI</sequence>
<feature type="transmembrane region" description="Helical" evidence="1">
    <location>
        <begin position="217"/>
        <end position="235"/>
    </location>
</feature>
<protein>
    <recommendedName>
        <fullName evidence="2">CAAX prenyl protease 2/Lysostaphin resistance protein A-like domain-containing protein</fullName>
    </recommendedName>
</protein>
<gene>
    <name evidence="3" type="ORF">DM484_20540</name>
</gene>
<feature type="domain" description="CAAX prenyl protease 2/Lysostaphin resistance protein A-like" evidence="2">
    <location>
        <begin position="137"/>
        <end position="252"/>
    </location>
</feature>
<dbReference type="AlphaFoldDB" id="A0A2W4QS33"/>
<evidence type="ECO:0000256" key="1">
    <source>
        <dbReference type="SAM" id="Phobius"/>
    </source>
</evidence>
<dbReference type="EMBL" id="QJPH01000414">
    <property type="protein sequence ID" value="PZN74732.1"/>
    <property type="molecule type" value="Genomic_DNA"/>
</dbReference>
<feature type="transmembrane region" description="Helical" evidence="1">
    <location>
        <begin position="280"/>
        <end position="297"/>
    </location>
</feature>
<evidence type="ECO:0000313" key="3">
    <source>
        <dbReference type="EMBL" id="PZN74732.1"/>
    </source>
</evidence>
<dbReference type="Proteomes" id="UP000249396">
    <property type="component" value="Unassembled WGS sequence"/>
</dbReference>
<proteinExistence type="predicted"/>
<reference evidence="3 4" key="1">
    <citation type="journal article" date="2018" name="Aquat. Microb. Ecol.">
        <title>Gammaproteobacterial methanotrophs dominate.</title>
        <authorList>
            <person name="Rissanen A.J."/>
            <person name="Saarenheimo J."/>
            <person name="Tiirola M."/>
            <person name="Peura S."/>
            <person name="Aalto S.L."/>
            <person name="Karvinen A."/>
            <person name="Nykanen H."/>
        </authorList>
    </citation>
    <scope>NUCLEOTIDE SEQUENCE [LARGE SCALE GENOMIC DNA]</scope>
    <source>
        <strain evidence="3">AMbin10</strain>
    </source>
</reference>
<feature type="transmembrane region" description="Helical" evidence="1">
    <location>
        <begin position="127"/>
        <end position="147"/>
    </location>
</feature>
<keyword evidence="1" id="KW-0472">Membrane</keyword>
<name>A0A2W4QS33_9GAMM</name>
<dbReference type="InterPro" id="IPR003675">
    <property type="entry name" value="Rce1/LyrA-like_dom"/>
</dbReference>
<feature type="transmembrane region" description="Helical" evidence="1">
    <location>
        <begin position="242"/>
        <end position="260"/>
    </location>
</feature>
<accession>A0A2W4QS33</accession>
<organism evidence="3 4">
    <name type="scientific">Candidatus Methylumidiphilus alinenensis</name>
    <dbReference type="NCBI Taxonomy" id="2202197"/>
    <lineage>
        <taxon>Bacteria</taxon>
        <taxon>Pseudomonadati</taxon>
        <taxon>Pseudomonadota</taxon>
        <taxon>Gammaproteobacteria</taxon>
        <taxon>Methylococcales</taxon>
        <taxon>Candidatus Methylumidiphilus</taxon>
    </lineage>
</organism>
<dbReference type="GO" id="GO:0080120">
    <property type="term" value="P:CAAX-box protein maturation"/>
    <property type="evidence" value="ECO:0007669"/>
    <property type="project" value="UniProtKB-ARBA"/>
</dbReference>
<dbReference type="GO" id="GO:0004175">
    <property type="term" value="F:endopeptidase activity"/>
    <property type="evidence" value="ECO:0007669"/>
    <property type="project" value="UniProtKB-ARBA"/>
</dbReference>
<evidence type="ECO:0000313" key="4">
    <source>
        <dbReference type="Proteomes" id="UP000249396"/>
    </source>
</evidence>
<keyword evidence="1" id="KW-1133">Transmembrane helix</keyword>
<keyword evidence="1" id="KW-0812">Transmembrane</keyword>
<comment type="caution">
    <text evidence="3">The sequence shown here is derived from an EMBL/GenBank/DDBJ whole genome shotgun (WGS) entry which is preliminary data.</text>
</comment>